<dbReference type="AlphaFoldDB" id="A0A4R2JHT4"/>
<keyword evidence="2" id="KW-1185">Reference proteome</keyword>
<dbReference type="EMBL" id="SLWS01000010">
    <property type="protein sequence ID" value="TCO53685.1"/>
    <property type="molecule type" value="Genomic_DNA"/>
</dbReference>
<proteinExistence type="predicted"/>
<gene>
    <name evidence="1" type="ORF">EV192_110275</name>
</gene>
<sequence length="429" mass="46430">MTGAVVTHPNHTGRARVLAGGTLDVVTDRTSAAWLSIPDGSTHHFLLPDNAVTSTTFFERVQNAAKTMPDAALVLFTAANTRNGAAVRQGALAGARWVPAASEYVPTAGTVLPHEVARGFVGYVREHGGHWPESVLLHRFLKRERVPAFLAVPNLVDYSLAENNSACFFGEDPEAGDEPGLAELSVVPFYAHGFAQCAVRMSDGWRTMLTDEYLRRFAIPDLPTAADFDSAEERAVWLTGFTMGVVNRFEGHGVSRSGLVLDRALSTLGSSRRLHAFAWDGLRSGMGTAPKSSDRPLSVRVAVDGYLGEYLLFTLAGRGYPVTRDSPADVVVYDGDQPARGAKATIRLGGDEPLPGVSVIRTDTPYGPGMPGEPSRADRLVHIADIADAVEQVMLRDPPPALYPIDRPSVPVDFGLHMLWEWRAYETDE</sequence>
<dbReference type="Proteomes" id="UP000295680">
    <property type="component" value="Unassembled WGS sequence"/>
</dbReference>
<accession>A0A4R2JHT4</accession>
<organism evidence="1 2">
    <name type="scientific">Actinocrispum wychmicini</name>
    <dbReference type="NCBI Taxonomy" id="1213861"/>
    <lineage>
        <taxon>Bacteria</taxon>
        <taxon>Bacillati</taxon>
        <taxon>Actinomycetota</taxon>
        <taxon>Actinomycetes</taxon>
        <taxon>Pseudonocardiales</taxon>
        <taxon>Pseudonocardiaceae</taxon>
        <taxon>Actinocrispum</taxon>
    </lineage>
</organism>
<evidence type="ECO:0000313" key="1">
    <source>
        <dbReference type="EMBL" id="TCO53685.1"/>
    </source>
</evidence>
<name>A0A4R2JHT4_9PSEU</name>
<reference evidence="1 2" key="1">
    <citation type="submission" date="2019-03" db="EMBL/GenBank/DDBJ databases">
        <title>Genomic Encyclopedia of Type Strains, Phase IV (KMG-IV): sequencing the most valuable type-strain genomes for metagenomic binning, comparative biology and taxonomic classification.</title>
        <authorList>
            <person name="Goeker M."/>
        </authorList>
    </citation>
    <scope>NUCLEOTIDE SEQUENCE [LARGE SCALE GENOMIC DNA]</scope>
    <source>
        <strain evidence="1 2">DSM 45934</strain>
    </source>
</reference>
<comment type="caution">
    <text evidence="1">The sequence shown here is derived from an EMBL/GenBank/DDBJ whole genome shotgun (WGS) entry which is preliminary data.</text>
</comment>
<evidence type="ECO:0000313" key="2">
    <source>
        <dbReference type="Proteomes" id="UP000295680"/>
    </source>
</evidence>
<protein>
    <submittedName>
        <fullName evidence="1">Uncharacterized protein</fullName>
    </submittedName>
</protein>